<dbReference type="InterPro" id="IPR036640">
    <property type="entry name" value="ABC1_TM_sf"/>
</dbReference>
<dbReference type="SUPFAM" id="SSF90123">
    <property type="entry name" value="ABC transporter transmembrane region"/>
    <property type="match status" value="1"/>
</dbReference>
<dbReference type="InterPro" id="IPR039421">
    <property type="entry name" value="Type_1_exporter"/>
</dbReference>
<comment type="subcellular location">
    <subcellularLocation>
        <location evidence="1">Cell membrane</location>
        <topology evidence="1">Multi-pass membrane protein</topology>
    </subcellularLocation>
</comment>
<evidence type="ECO:0000256" key="3">
    <source>
        <dbReference type="ARBA" id="ARBA00022989"/>
    </source>
</evidence>
<proteinExistence type="predicted"/>
<dbReference type="PANTHER" id="PTHR43394">
    <property type="entry name" value="ATP-DEPENDENT PERMEASE MDL1, MITOCHONDRIAL"/>
    <property type="match status" value="1"/>
</dbReference>
<name>A0ABS2PZW7_9BACL</name>
<evidence type="ECO:0000259" key="6">
    <source>
        <dbReference type="PROSITE" id="PS50929"/>
    </source>
</evidence>
<keyword evidence="2 5" id="KW-0812">Transmembrane</keyword>
<protein>
    <submittedName>
        <fullName evidence="7">ABC-type multidrug transport system fused ATPase/permease subunit</fullName>
    </submittedName>
</protein>
<evidence type="ECO:0000256" key="5">
    <source>
        <dbReference type="SAM" id="Phobius"/>
    </source>
</evidence>
<feature type="transmembrane region" description="Helical" evidence="5">
    <location>
        <begin position="129"/>
        <end position="149"/>
    </location>
</feature>
<feature type="domain" description="ABC transmembrane type-1" evidence="6">
    <location>
        <begin position="17"/>
        <end position="156"/>
    </location>
</feature>
<evidence type="ECO:0000313" key="8">
    <source>
        <dbReference type="Proteomes" id="UP000808914"/>
    </source>
</evidence>
<evidence type="ECO:0000313" key="7">
    <source>
        <dbReference type="EMBL" id="MBM7645598.1"/>
    </source>
</evidence>
<reference evidence="7 8" key="1">
    <citation type="submission" date="2021-01" db="EMBL/GenBank/DDBJ databases">
        <title>Genomic Encyclopedia of Type Strains, Phase IV (KMG-IV): sequencing the most valuable type-strain genomes for metagenomic binning, comparative biology and taxonomic classification.</title>
        <authorList>
            <person name="Goeker M."/>
        </authorList>
    </citation>
    <scope>NUCLEOTIDE SEQUENCE [LARGE SCALE GENOMIC DNA]</scope>
    <source>
        <strain evidence="7 8">DSM 28236</strain>
    </source>
</reference>
<organism evidence="7 8">
    <name type="scientific">Scopulibacillus daqui</name>
    <dbReference type="NCBI Taxonomy" id="1469162"/>
    <lineage>
        <taxon>Bacteria</taxon>
        <taxon>Bacillati</taxon>
        <taxon>Bacillota</taxon>
        <taxon>Bacilli</taxon>
        <taxon>Bacillales</taxon>
        <taxon>Sporolactobacillaceae</taxon>
        <taxon>Scopulibacillus</taxon>
    </lineage>
</organism>
<dbReference type="InterPro" id="IPR011527">
    <property type="entry name" value="ABC1_TM_dom"/>
</dbReference>
<dbReference type="Pfam" id="PF00664">
    <property type="entry name" value="ABC_membrane"/>
    <property type="match status" value="1"/>
</dbReference>
<evidence type="ECO:0000256" key="4">
    <source>
        <dbReference type="ARBA" id="ARBA00023136"/>
    </source>
</evidence>
<keyword evidence="8" id="KW-1185">Reference proteome</keyword>
<feature type="transmembrane region" description="Helical" evidence="5">
    <location>
        <begin position="52"/>
        <end position="76"/>
    </location>
</feature>
<comment type="caution">
    <text evidence="7">The sequence shown here is derived from an EMBL/GenBank/DDBJ whole genome shotgun (WGS) entry which is preliminary data.</text>
</comment>
<dbReference type="Proteomes" id="UP000808914">
    <property type="component" value="Unassembled WGS sequence"/>
</dbReference>
<keyword evidence="4 5" id="KW-0472">Membrane</keyword>
<dbReference type="PANTHER" id="PTHR43394:SF1">
    <property type="entry name" value="ATP-BINDING CASSETTE SUB-FAMILY B MEMBER 10, MITOCHONDRIAL"/>
    <property type="match status" value="1"/>
</dbReference>
<sequence>MLRLFRFLKPYRISVGAVLVLVFLQSLSNLYLPTLMSDIVDIGIVKKDIPYILKIGGFMLLIAAGGMAVSIAASYLSSKVSAGFGKILREKVFTHVENFSLQEFDRIGTASLITRTTNDITQVQQVLTVMMRMMISAPLMCIGGIIMAVSKDAKLSTASCVKV</sequence>
<accession>A0ABS2PZW7</accession>
<evidence type="ECO:0000256" key="2">
    <source>
        <dbReference type="ARBA" id="ARBA00022692"/>
    </source>
</evidence>
<dbReference type="EMBL" id="JAFBER010000010">
    <property type="protein sequence ID" value="MBM7645598.1"/>
    <property type="molecule type" value="Genomic_DNA"/>
</dbReference>
<evidence type="ECO:0000256" key="1">
    <source>
        <dbReference type="ARBA" id="ARBA00004651"/>
    </source>
</evidence>
<dbReference type="PROSITE" id="PS50929">
    <property type="entry name" value="ABC_TM1F"/>
    <property type="match status" value="1"/>
</dbReference>
<keyword evidence="3 5" id="KW-1133">Transmembrane helix</keyword>
<dbReference type="Gene3D" id="1.20.1560.10">
    <property type="entry name" value="ABC transporter type 1, transmembrane domain"/>
    <property type="match status" value="1"/>
</dbReference>
<gene>
    <name evidence="7" type="ORF">JOD45_001816</name>
</gene>